<evidence type="ECO:0000259" key="1">
    <source>
        <dbReference type="PROSITE" id="PS50837"/>
    </source>
</evidence>
<keyword evidence="3" id="KW-1185">Reference proteome</keyword>
<sequence length="808" mass="94504">MSIPENFLKQLEQYSELSHREKEVFLEIFGRSKNRIHVAQELNISESNLSTCLTGIYKKFCITGNGPVKESRLREYLNKRYSQQKPSGHLTTDDVDDSIDTLVQEIRKQIKPYIKEKCGTMRVLDMRQPIKLTGKQGIYTNVNILEEITGRKRLKIAELLQNCDPDNFERFGLRRVKEKRVSGLKAVQSHSKLMVLGKPGAGKTTFLKYLAMQCIEGHFQESQVPLFITLKDFAEVLKQPDILEYIAQQFSSCGVTDTRVKTEQLLRQGRALVLLDGLDEVREEDTKRVLRQIREMSDQFHNNKFVITCRIAAKEYTFEHFTEVEVADFDKEQIAIFVQNWFQFMGQMQGERFIQKLKKNKPIQELATNPLLLTLLCLVFGESNDFPINRSELYKEGLDVLLKKWDAKRNIERDQVYKNLSLQRKEDLLSQIALITFEQKDYFFKQKTVEVYIAEFIRNLRDADTGKEALRLDSEAVLKSIEAQHGLLVERAKGIYSFSHLTFQEYFTAREIVANSAWESIVEHITDKRWHEVFLLTTEMMRRADELIRLMKQKIDELYIKNPQIHLLLAFINQKSNSIETHYKPVAVRAFYFGLSHIFTGEISFGVSFDSISLVKSADFNLGIPFAYNKERKLVLIPQLNLEIANLLGLSKILIEGNRCTFDYFLAIAYALTFTCEDDEKGAFNLATFLDLYRSLSIIIEYAKKFDIKLQLVLVTLKQQLPDPDKYQTSFLQWWKESNQDWVKHIRNVILEYFGFDDAWKHEEETIKLFRQYYYTNKLLIDCLNSDCYISQKLREEIENTLLLPFNI</sequence>
<organism evidence="2 3">
    <name type="scientific">Nostoc edaphicum CCNP1411</name>
    <dbReference type="NCBI Taxonomy" id="1472755"/>
    <lineage>
        <taxon>Bacteria</taxon>
        <taxon>Bacillati</taxon>
        <taxon>Cyanobacteriota</taxon>
        <taxon>Cyanophyceae</taxon>
        <taxon>Nostocales</taxon>
        <taxon>Nostocaceae</taxon>
        <taxon>Nostoc</taxon>
    </lineage>
</organism>
<dbReference type="PROSITE" id="PS50837">
    <property type="entry name" value="NACHT"/>
    <property type="match status" value="1"/>
</dbReference>
<reference evidence="3" key="1">
    <citation type="submission" date="2020-06" db="EMBL/GenBank/DDBJ databases">
        <title>Nostoc edaphicum CCNP1411 genome.</title>
        <authorList>
            <person name="Fidor A."/>
            <person name="Grabski M."/>
            <person name="Gawor J."/>
            <person name="Gromadka R."/>
            <person name="Wegrzyn G."/>
            <person name="Mazur-Marzec H."/>
        </authorList>
    </citation>
    <scope>NUCLEOTIDE SEQUENCE [LARGE SCALE GENOMIC DNA]</scope>
    <source>
        <strain evidence="3">CCNP1411</strain>
    </source>
</reference>
<dbReference type="Proteomes" id="UP000514713">
    <property type="component" value="Chromosome"/>
</dbReference>
<accession>A0A7D7LCM6</accession>
<proteinExistence type="predicted"/>
<dbReference type="SUPFAM" id="SSF52540">
    <property type="entry name" value="P-loop containing nucleoside triphosphate hydrolases"/>
    <property type="match status" value="1"/>
</dbReference>
<dbReference type="InterPro" id="IPR054501">
    <property type="entry name" value="NCH2"/>
</dbReference>
<dbReference type="Pfam" id="PF05729">
    <property type="entry name" value="NACHT"/>
    <property type="match status" value="1"/>
</dbReference>
<dbReference type="InterPro" id="IPR027417">
    <property type="entry name" value="P-loop_NTPase"/>
</dbReference>
<dbReference type="KEGG" id="ned:HUN01_21665"/>
<dbReference type="RefSeq" id="WP_181927934.1">
    <property type="nucleotide sequence ID" value="NZ_CP054698.1"/>
</dbReference>
<dbReference type="Gene3D" id="3.40.50.300">
    <property type="entry name" value="P-loop containing nucleotide triphosphate hydrolases"/>
    <property type="match status" value="1"/>
</dbReference>
<feature type="domain" description="NACHT" evidence="1">
    <location>
        <begin position="191"/>
        <end position="310"/>
    </location>
</feature>
<evidence type="ECO:0000313" key="3">
    <source>
        <dbReference type="Proteomes" id="UP000514713"/>
    </source>
</evidence>
<gene>
    <name evidence="2" type="ORF">HUN01_21665</name>
</gene>
<dbReference type="Pfam" id="PF22727">
    <property type="entry name" value="NCH2"/>
    <property type="match status" value="1"/>
</dbReference>
<dbReference type="PANTHER" id="PTHR46844">
    <property type="entry name" value="SLR5058 PROTEIN"/>
    <property type="match status" value="1"/>
</dbReference>
<dbReference type="AlphaFoldDB" id="A0A7D7LCM6"/>
<name>A0A7D7LCM6_9NOSO</name>
<dbReference type="EMBL" id="CP054698">
    <property type="protein sequence ID" value="QMS90073.1"/>
    <property type="molecule type" value="Genomic_DNA"/>
</dbReference>
<dbReference type="PANTHER" id="PTHR46844:SF1">
    <property type="entry name" value="SLR5058 PROTEIN"/>
    <property type="match status" value="1"/>
</dbReference>
<evidence type="ECO:0000313" key="2">
    <source>
        <dbReference type="EMBL" id="QMS90073.1"/>
    </source>
</evidence>
<protein>
    <submittedName>
        <fullName evidence="2">NACHT domain-containing NTPase</fullName>
    </submittedName>
</protein>
<dbReference type="InterPro" id="IPR007111">
    <property type="entry name" value="NACHT_NTPase"/>
</dbReference>